<accession>A0A7L0JHJ1</accession>
<name>A0A7L0JHJ1_PIPCL</name>
<dbReference type="Gene3D" id="3.40.50.880">
    <property type="match status" value="1"/>
</dbReference>
<dbReference type="AlphaFoldDB" id="A0A7L0JHJ1"/>
<protein>
    <submittedName>
        <fullName evidence="1">PUR4 synthase</fullName>
    </submittedName>
</protein>
<gene>
    <name evidence="1" type="primary">Pfas</name>
    <name evidence="1" type="ORF">PIPCHL_R07650</name>
</gene>
<dbReference type="GO" id="GO:0004642">
    <property type="term" value="F:phosphoribosylformylglycinamidine synthase activity"/>
    <property type="evidence" value="ECO:0007669"/>
    <property type="project" value="TreeGrafter"/>
</dbReference>
<dbReference type="PANTHER" id="PTHR10099:SF1">
    <property type="entry name" value="PHOSPHORIBOSYLFORMYLGLYCINAMIDINE SYNTHASE"/>
    <property type="match status" value="1"/>
</dbReference>
<sequence length="102" mass="10644">GWAAAVQFNPQVRGALERFRSRPDTFSLGVCNGCQLLALLGWVGPQEGGGSPGSPPAVVLAPNESGRFESRFVTVRVEPGPALMLRGMEGATLGVWVAHGEG</sequence>
<feature type="non-terminal residue" evidence="1">
    <location>
        <position position="1"/>
    </location>
</feature>
<organism evidence="1 2">
    <name type="scientific">Piprites chloris</name>
    <name type="common">Wing-barred manakin</name>
    <dbReference type="NCBI Taxonomy" id="114369"/>
    <lineage>
        <taxon>Eukaryota</taxon>
        <taxon>Metazoa</taxon>
        <taxon>Chordata</taxon>
        <taxon>Craniata</taxon>
        <taxon>Vertebrata</taxon>
        <taxon>Euteleostomi</taxon>
        <taxon>Archelosauria</taxon>
        <taxon>Archosauria</taxon>
        <taxon>Dinosauria</taxon>
        <taxon>Saurischia</taxon>
        <taxon>Theropoda</taxon>
        <taxon>Coelurosauria</taxon>
        <taxon>Aves</taxon>
        <taxon>Neognathae</taxon>
        <taxon>Neoaves</taxon>
        <taxon>Telluraves</taxon>
        <taxon>Australaves</taxon>
        <taxon>Passeriformes</taxon>
        <taxon>Pipridae</taxon>
        <taxon>Piprites</taxon>
    </lineage>
</organism>
<proteinExistence type="predicted"/>
<dbReference type="GO" id="GO:0005737">
    <property type="term" value="C:cytoplasm"/>
    <property type="evidence" value="ECO:0007669"/>
    <property type="project" value="TreeGrafter"/>
</dbReference>
<evidence type="ECO:0000313" key="1">
    <source>
        <dbReference type="EMBL" id="NXK43590.1"/>
    </source>
</evidence>
<dbReference type="Proteomes" id="UP000520962">
    <property type="component" value="Unassembled WGS sequence"/>
</dbReference>
<keyword evidence="2" id="KW-1185">Reference proteome</keyword>
<dbReference type="GO" id="GO:0006164">
    <property type="term" value="P:purine nucleotide biosynthetic process"/>
    <property type="evidence" value="ECO:0007669"/>
    <property type="project" value="TreeGrafter"/>
</dbReference>
<comment type="caution">
    <text evidence="1">The sequence shown here is derived from an EMBL/GenBank/DDBJ whole genome shotgun (WGS) entry which is preliminary data.</text>
</comment>
<evidence type="ECO:0000313" key="2">
    <source>
        <dbReference type="Proteomes" id="UP000520962"/>
    </source>
</evidence>
<dbReference type="EMBL" id="VXAH01000898">
    <property type="protein sequence ID" value="NXK43590.1"/>
    <property type="molecule type" value="Genomic_DNA"/>
</dbReference>
<dbReference type="Pfam" id="PF13507">
    <property type="entry name" value="GATase_5"/>
    <property type="match status" value="1"/>
</dbReference>
<dbReference type="SMART" id="SM01211">
    <property type="entry name" value="GATase_5"/>
    <property type="match status" value="1"/>
</dbReference>
<dbReference type="InterPro" id="IPR029062">
    <property type="entry name" value="Class_I_gatase-like"/>
</dbReference>
<dbReference type="PANTHER" id="PTHR10099">
    <property type="entry name" value="PHOSPHORIBOSYLFORMYLGLYCINAMIDINE SYNTHASE"/>
    <property type="match status" value="1"/>
</dbReference>
<reference evidence="1 2" key="1">
    <citation type="submission" date="2019-09" db="EMBL/GenBank/DDBJ databases">
        <title>Bird 10,000 Genomes (B10K) Project - Family phase.</title>
        <authorList>
            <person name="Zhang G."/>
        </authorList>
    </citation>
    <scope>NUCLEOTIDE SEQUENCE [LARGE SCALE GENOMIC DNA]</scope>
    <source>
        <strain evidence="1">B10K-DU-007-02</strain>
        <tissue evidence="1">Mixed tissue sample</tissue>
    </source>
</reference>
<feature type="non-terminal residue" evidence="1">
    <location>
        <position position="102"/>
    </location>
</feature>
<dbReference type="SUPFAM" id="SSF52317">
    <property type="entry name" value="Class I glutamine amidotransferase-like"/>
    <property type="match status" value="1"/>
</dbReference>